<evidence type="ECO:0000313" key="11">
    <source>
        <dbReference type="EMBL" id="AXN75746.1"/>
    </source>
</evidence>
<evidence type="ECO:0000259" key="10">
    <source>
        <dbReference type="PROSITE" id="PS50262"/>
    </source>
</evidence>
<dbReference type="AlphaFoldDB" id="A0A346FU03"/>
<dbReference type="SUPFAM" id="SSF81321">
    <property type="entry name" value="Family A G protein-coupled receptor-like"/>
    <property type="match status" value="1"/>
</dbReference>
<dbReference type="GO" id="GO:0016020">
    <property type="term" value="C:membrane"/>
    <property type="evidence" value="ECO:0007669"/>
    <property type="project" value="UniProtKB-SubCell"/>
</dbReference>
<proteinExistence type="evidence at transcript level"/>
<keyword evidence="2 9" id="KW-0812">Transmembrane</keyword>
<keyword evidence="3 9" id="KW-1133">Transmembrane helix</keyword>
<feature type="transmembrane region" description="Helical" evidence="9">
    <location>
        <begin position="266"/>
        <end position="287"/>
    </location>
</feature>
<evidence type="ECO:0000256" key="6">
    <source>
        <dbReference type="ARBA" id="ARBA00023170"/>
    </source>
</evidence>
<dbReference type="PANTHER" id="PTHR24240">
    <property type="entry name" value="OPSIN"/>
    <property type="match status" value="1"/>
</dbReference>
<feature type="transmembrane region" description="Helical" evidence="9">
    <location>
        <begin position="231"/>
        <end position="254"/>
    </location>
</feature>
<dbReference type="InterPro" id="IPR050125">
    <property type="entry name" value="GPCR_opsins"/>
</dbReference>
<feature type="transmembrane region" description="Helical" evidence="9">
    <location>
        <begin position="47"/>
        <end position="66"/>
    </location>
</feature>
<evidence type="ECO:0000256" key="5">
    <source>
        <dbReference type="ARBA" id="ARBA00023136"/>
    </source>
</evidence>
<dbReference type="Pfam" id="PF00001">
    <property type="entry name" value="7tm_1"/>
    <property type="match status" value="1"/>
</dbReference>
<feature type="transmembrane region" description="Helical" evidence="9">
    <location>
        <begin position="86"/>
        <end position="110"/>
    </location>
</feature>
<protein>
    <submittedName>
        <fullName evidence="11">Opsin</fullName>
    </submittedName>
</protein>
<feature type="domain" description="G-protein coupled receptors family 1 profile" evidence="10">
    <location>
        <begin position="26"/>
        <end position="284"/>
    </location>
</feature>
<evidence type="ECO:0000256" key="7">
    <source>
        <dbReference type="ARBA" id="ARBA00023224"/>
    </source>
</evidence>
<dbReference type="GO" id="GO:0004930">
    <property type="term" value="F:G protein-coupled receptor activity"/>
    <property type="evidence" value="ECO:0007669"/>
    <property type="project" value="UniProtKB-KW"/>
</dbReference>
<evidence type="ECO:0000256" key="2">
    <source>
        <dbReference type="ARBA" id="ARBA00022692"/>
    </source>
</evidence>
<dbReference type="EMBL" id="MH586796">
    <property type="protein sequence ID" value="AXN75746.1"/>
    <property type="molecule type" value="mRNA"/>
</dbReference>
<feature type="transmembrane region" description="Helical" evidence="9">
    <location>
        <begin position="131"/>
        <end position="150"/>
    </location>
</feature>
<evidence type="ECO:0000256" key="3">
    <source>
        <dbReference type="ARBA" id="ARBA00022989"/>
    </source>
</evidence>
<keyword evidence="4" id="KW-0297">G-protein coupled receptor</keyword>
<dbReference type="OrthoDB" id="2101615at2759"/>
<comment type="subcellular location">
    <subcellularLocation>
        <location evidence="1">Membrane</location>
        <topology evidence="1">Multi-pass membrane protein</topology>
    </subcellularLocation>
</comment>
<dbReference type="Gene3D" id="1.20.1070.10">
    <property type="entry name" value="Rhodopsin 7-helix transmembrane proteins"/>
    <property type="match status" value="1"/>
</dbReference>
<dbReference type="InterPro" id="IPR000276">
    <property type="entry name" value="GPCR_Rhodpsn"/>
</dbReference>
<evidence type="ECO:0000256" key="8">
    <source>
        <dbReference type="SAM" id="MobiDB-lite"/>
    </source>
</evidence>
<keyword evidence="7" id="KW-0807">Transducer</keyword>
<reference evidence="11" key="2">
    <citation type="submission" date="2018-07" db="EMBL/GenBank/DDBJ databases">
        <authorList>
            <person name="Quirk P.G."/>
            <person name="Krulwich T.A."/>
        </authorList>
    </citation>
    <scope>NUCLEOTIDE SEQUENCE</scope>
    <source>
        <strain evidence="11">1773</strain>
    </source>
</reference>
<name>A0A346FU03_EXADI</name>
<keyword evidence="5 9" id="KW-0472">Membrane</keyword>
<feature type="transmembrane region" description="Helical" evidence="9">
    <location>
        <begin position="12"/>
        <end position="35"/>
    </location>
</feature>
<keyword evidence="6" id="KW-0675">Receptor</keyword>
<accession>A0A346FU03</accession>
<sequence>MERLTPTGYQLISTYICFLILAGGFIQIVTFLVLIRSTDLKTKSLTPYLINVVAANMVMIVGSFPSTLASSIANEWAFTDDLVCRIVGFLGGIAAISMIATMTCITVKIYNTLVSRGLKKRLKGDQNLTQYKIISLVWLYSILGMLPPLAGWTRTIKEAADMSCAPNWNAESTPDLVYILLLTFISYVIPVSIASVYHWKINKAINEHLKTVSRFSSAQRQLEGFRSISKMAGLAIVAFTITWLPYCVYALISAFGGSHLIDTKTGLIACLVAKSSILYNPFIYALVNPRFRANVMDFLKIKHLRSSSVNFLARATLSFSGNTENSSRPNQPRIIFRNHPQLRPRGGLENNHSAENEYSFPSYFTKGTENAAASREPRILVVRPVVDKDSFFTRESDVMSM</sequence>
<feature type="compositionally biased region" description="Polar residues" evidence="8">
    <location>
        <begin position="321"/>
        <end position="330"/>
    </location>
</feature>
<evidence type="ECO:0000256" key="9">
    <source>
        <dbReference type="SAM" id="Phobius"/>
    </source>
</evidence>
<evidence type="ECO:0000256" key="4">
    <source>
        <dbReference type="ARBA" id="ARBA00023040"/>
    </source>
</evidence>
<dbReference type="PRINTS" id="PR00237">
    <property type="entry name" value="GPCRRHODOPSN"/>
</dbReference>
<evidence type="ECO:0000256" key="1">
    <source>
        <dbReference type="ARBA" id="ARBA00004141"/>
    </source>
</evidence>
<organism evidence="11">
    <name type="scientific">Exaiptasia diaphana</name>
    <name type="common">Tropical sea anemone</name>
    <name type="synonym">Aiptasia pulchella</name>
    <dbReference type="NCBI Taxonomy" id="2652724"/>
    <lineage>
        <taxon>Eukaryota</taxon>
        <taxon>Metazoa</taxon>
        <taxon>Cnidaria</taxon>
        <taxon>Anthozoa</taxon>
        <taxon>Hexacorallia</taxon>
        <taxon>Actiniaria</taxon>
        <taxon>Aiptasiidae</taxon>
        <taxon>Exaiptasia</taxon>
    </lineage>
</organism>
<feature type="transmembrane region" description="Helical" evidence="9">
    <location>
        <begin position="176"/>
        <end position="199"/>
    </location>
</feature>
<dbReference type="PROSITE" id="PS50262">
    <property type="entry name" value="G_PROTEIN_RECEP_F1_2"/>
    <property type="match status" value="1"/>
</dbReference>
<feature type="region of interest" description="Disordered" evidence="8">
    <location>
        <begin position="321"/>
        <end position="351"/>
    </location>
</feature>
<dbReference type="InterPro" id="IPR017452">
    <property type="entry name" value="GPCR_Rhodpsn_7TM"/>
</dbReference>
<reference evidence="11" key="1">
    <citation type="journal article" date="2018" name="Curr. Biol.">
        <title>Prolific Origination of Eyes in Cnidaria with Co-option of Non-visual Opsins.</title>
        <authorList>
            <person name="Picciani N."/>
            <person name="Kerlin J.R."/>
            <person name="Sierra N."/>
            <person name="Swafford A.J."/>
            <person name="Ramirez M.D."/>
            <person name="Roberts N.G."/>
            <person name="Cannon J.T."/>
            <person name="Daly M."/>
            <person name="Oakley T.H."/>
        </authorList>
    </citation>
    <scope>NUCLEOTIDE SEQUENCE</scope>
    <source>
        <strain evidence="11">1773</strain>
    </source>
</reference>